<evidence type="ECO:0000313" key="6">
    <source>
        <dbReference type="Proteomes" id="UP001501166"/>
    </source>
</evidence>
<evidence type="ECO:0000259" key="4">
    <source>
        <dbReference type="Pfam" id="PF00248"/>
    </source>
</evidence>
<keyword evidence="6" id="KW-1185">Reference proteome</keyword>
<dbReference type="PANTHER" id="PTHR43827:SF3">
    <property type="entry name" value="NADP-DEPENDENT OXIDOREDUCTASE DOMAIN-CONTAINING PROTEIN"/>
    <property type="match status" value="1"/>
</dbReference>
<dbReference type="RefSeq" id="WP_343752832.1">
    <property type="nucleotide sequence ID" value="NZ_BAAACW010000007.1"/>
</dbReference>
<dbReference type="CDD" id="cd19071">
    <property type="entry name" value="AKR_AKR1-5-like"/>
    <property type="match status" value="1"/>
</dbReference>
<sequence length="269" mass="30652">MEKVRLNNGLSIPLLGTGTNTYGKEDNSYNGELNGDYSALQSAIALGYRLIDTAISYRNEAGVGETVKNCGIPREEFFLTTKIPPSDDYTKDKETVRQTIEQSLENLQTDYIDLYLIHKPIEDEEQLKLTWEVLEEYVGKNKIKTIGVSNFTEEHIKQMEAFATIKPAVNQIQSNPNNWNDDLIKYLLKNDIRPQAWGPMNATDEHKEVLTEIGKPYGKSWAQVILRYQMQRGVIVIPKSHNPENQKANLDSLSFLLSDEDMTKIDHLT</sequence>
<keyword evidence="2" id="KW-0521">NADP</keyword>
<dbReference type="PROSITE" id="PS00062">
    <property type="entry name" value="ALDOKETO_REDUCTASE_2"/>
    <property type="match status" value="1"/>
</dbReference>
<evidence type="ECO:0000313" key="5">
    <source>
        <dbReference type="EMBL" id="GAA0351409.1"/>
    </source>
</evidence>
<evidence type="ECO:0000256" key="1">
    <source>
        <dbReference type="ARBA" id="ARBA00007905"/>
    </source>
</evidence>
<feature type="domain" description="NADP-dependent oxidoreductase" evidence="4">
    <location>
        <begin position="15"/>
        <end position="268"/>
    </location>
</feature>
<proteinExistence type="inferred from homology"/>
<keyword evidence="3" id="KW-0560">Oxidoreductase</keyword>
<comment type="similarity">
    <text evidence="1">Belongs to the aldo/keto reductase family.</text>
</comment>
<dbReference type="PROSITE" id="PS00798">
    <property type="entry name" value="ALDOKETO_REDUCTASE_1"/>
    <property type="match status" value="1"/>
</dbReference>
<dbReference type="InterPro" id="IPR023210">
    <property type="entry name" value="NADP_OxRdtase_dom"/>
</dbReference>
<comment type="caution">
    <text evidence="5">The sequence shown here is derived from an EMBL/GenBank/DDBJ whole genome shotgun (WGS) entry which is preliminary data.</text>
</comment>
<protein>
    <submittedName>
        <fullName evidence="5">Aldo/keto reductase</fullName>
    </submittedName>
</protein>
<dbReference type="Gene3D" id="3.20.20.100">
    <property type="entry name" value="NADP-dependent oxidoreductase domain"/>
    <property type="match status" value="1"/>
</dbReference>
<organism evidence="5 6">
    <name type="scientific">Alkalibacterium iburiense</name>
    <dbReference type="NCBI Taxonomy" id="290589"/>
    <lineage>
        <taxon>Bacteria</taxon>
        <taxon>Bacillati</taxon>
        <taxon>Bacillota</taxon>
        <taxon>Bacilli</taxon>
        <taxon>Lactobacillales</taxon>
        <taxon>Carnobacteriaceae</taxon>
        <taxon>Alkalibacterium</taxon>
    </lineage>
</organism>
<dbReference type="PIRSF" id="PIRSF000097">
    <property type="entry name" value="AKR"/>
    <property type="match status" value="1"/>
</dbReference>
<dbReference type="InterPro" id="IPR036812">
    <property type="entry name" value="NAD(P)_OxRdtase_dom_sf"/>
</dbReference>
<dbReference type="Pfam" id="PF00248">
    <property type="entry name" value="Aldo_ket_red"/>
    <property type="match status" value="1"/>
</dbReference>
<gene>
    <name evidence="5" type="ORF">GCM10008932_00700</name>
</gene>
<dbReference type="PRINTS" id="PR00069">
    <property type="entry name" value="ALDKETRDTASE"/>
</dbReference>
<name>A0ABP3GSE7_9LACT</name>
<dbReference type="EMBL" id="BAAACW010000007">
    <property type="protein sequence ID" value="GAA0351409.1"/>
    <property type="molecule type" value="Genomic_DNA"/>
</dbReference>
<evidence type="ECO:0000256" key="2">
    <source>
        <dbReference type="ARBA" id="ARBA00022857"/>
    </source>
</evidence>
<evidence type="ECO:0000256" key="3">
    <source>
        <dbReference type="ARBA" id="ARBA00023002"/>
    </source>
</evidence>
<dbReference type="InterPro" id="IPR020471">
    <property type="entry name" value="AKR"/>
</dbReference>
<dbReference type="PANTHER" id="PTHR43827">
    <property type="entry name" value="2,5-DIKETO-D-GLUCONIC ACID REDUCTASE"/>
    <property type="match status" value="1"/>
</dbReference>
<dbReference type="SUPFAM" id="SSF51430">
    <property type="entry name" value="NAD(P)-linked oxidoreductase"/>
    <property type="match status" value="1"/>
</dbReference>
<dbReference type="Proteomes" id="UP001501166">
    <property type="component" value="Unassembled WGS sequence"/>
</dbReference>
<dbReference type="InterPro" id="IPR018170">
    <property type="entry name" value="Aldo/ket_reductase_CS"/>
</dbReference>
<reference evidence="6" key="1">
    <citation type="journal article" date="2019" name="Int. J. Syst. Evol. Microbiol.">
        <title>The Global Catalogue of Microorganisms (GCM) 10K type strain sequencing project: providing services to taxonomists for standard genome sequencing and annotation.</title>
        <authorList>
            <consortium name="The Broad Institute Genomics Platform"/>
            <consortium name="The Broad Institute Genome Sequencing Center for Infectious Disease"/>
            <person name="Wu L."/>
            <person name="Ma J."/>
        </authorList>
    </citation>
    <scope>NUCLEOTIDE SEQUENCE [LARGE SCALE GENOMIC DNA]</scope>
    <source>
        <strain evidence="6">JCM 12662</strain>
    </source>
</reference>
<accession>A0ABP3GSE7</accession>